<dbReference type="AlphaFoldDB" id="A0A495VDX3"/>
<protein>
    <submittedName>
        <fullName evidence="1">Uncharacterized protein</fullName>
    </submittedName>
</protein>
<gene>
    <name evidence="1" type="ORF">BDD21_4546</name>
</gene>
<dbReference type="EMBL" id="RBXL01000001">
    <property type="protein sequence ID" value="RKT47000.1"/>
    <property type="molecule type" value="Genomic_DNA"/>
</dbReference>
<proteinExistence type="predicted"/>
<keyword evidence="2" id="KW-1185">Reference proteome</keyword>
<sequence length="38" mass="4439">MPRATEAESLNDAQSTVSPLYRIKRMDIRFPIYANNRI</sequence>
<evidence type="ECO:0000313" key="2">
    <source>
        <dbReference type="Proteomes" id="UP000274556"/>
    </source>
</evidence>
<organism evidence="1 2">
    <name type="scientific">Thiocapsa rosea</name>
    <dbReference type="NCBI Taxonomy" id="69360"/>
    <lineage>
        <taxon>Bacteria</taxon>
        <taxon>Pseudomonadati</taxon>
        <taxon>Pseudomonadota</taxon>
        <taxon>Gammaproteobacteria</taxon>
        <taxon>Chromatiales</taxon>
        <taxon>Chromatiaceae</taxon>
        <taxon>Thiocapsa</taxon>
    </lineage>
</organism>
<name>A0A495VDX3_9GAMM</name>
<reference evidence="1 2" key="1">
    <citation type="submission" date="2018-10" db="EMBL/GenBank/DDBJ databases">
        <title>Genomic Encyclopedia of Archaeal and Bacterial Type Strains, Phase II (KMG-II): from individual species to whole genera.</title>
        <authorList>
            <person name="Goeker M."/>
        </authorList>
    </citation>
    <scope>NUCLEOTIDE SEQUENCE [LARGE SCALE GENOMIC DNA]</scope>
    <source>
        <strain evidence="1 2">DSM 235</strain>
    </source>
</reference>
<dbReference type="Proteomes" id="UP000274556">
    <property type="component" value="Unassembled WGS sequence"/>
</dbReference>
<accession>A0A495VDX3</accession>
<comment type="caution">
    <text evidence="1">The sequence shown here is derived from an EMBL/GenBank/DDBJ whole genome shotgun (WGS) entry which is preliminary data.</text>
</comment>
<evidence type="ECO:0000313" key="1">
    <source>
        <dbReference type="EMBL" id="RKT47000.1"/>
    </source>
</evidence>